<gene>
    <name evidence="1" type="ORF">AK812_SmicGene37596</name>
</gene>
<name>A0A1Q9CG34_SYMMI</name>
<organism evidence="1 2">
    <name type="scientific">Symbiodinium microadriaticum</name>
    <name type="common">Dinoflagellate</name>
    <name type="synonym">Zooxanthella microadriatica</name>
    <dbReference type="NCBI Taxonomy" id="2951"/>
    <lineage>
        <taxon>Eukaryota</taxon>
        <taxon>Sar</taxon>
        <taxon>Alveolata</taxon>
        <taxon>Dinophyceae</taxon>
        <taxon>Suessiales</taxon>
        <taxon>Symbiodiniaceae</taxon>
        <taxon>Symbiodinium</taxon>
    </lineage>
</organism>
<protein>
    <submittedName>
        <fullName evidence="1">Uncharacterized protein</fullName>
    </submittedName>
</protein>
<proteinExistence type="predicted"/>
<comment type="caution">
    <text evidence="1">The sequence shown here is derived from an EMBL/GenBank/DDBJ whole genome shotgun (WGS) entry which is preliminary data.</text>
</comment>
<reference evidence="1 2" key="1">
    <citation type="submission" date="2016-02" db="EMBL/GenBank/DDBJ databases">
        <title>Genome analysis of coral dinoflagellate symbionts highlights evolutionary adaptations to a symbiotic lifestyle.</title>
        <authorList>
            <person name="Aranda M."/>
            <person name="Li Y."/>
            <person name="Liew Y.J."/>
            <person name="Baumgarten S."/>
            <person name="Simakov O."/>
            <person name="Wilson M."/>
            <person name="Piel J."/>
            <person name="Ashoor H."/>
            <person name="Bougouffa S."/>
            <person name="Bajic V.B."/>
            <person name="Ryu T."/>
            <person name="Ravasi T."/>
            <person name="Bayer T."/>
            <person name="Micklem G."/>
            <person name="Kim H."/>
            <person name="Bhak J."/>
            <person name="Lajeunesse T.C."/>
            <person name="Voolstra C.R."/>
        </authorList>
    </citation>
    <scope>NUCLEOTIDE SEQUENCE [LARGE SCALE GENOMIC DNA]</scope>
    <source>
        <strain evidence="1 2">CCMP2467</strain>
    </source>
</reference>
<dbReference type="OrthoDB" id="10308552at2759"/>
<evidence type="ECO:0000313" key="2">
    <source>
        <dbReference type="Proteomes" id="UP000186817"/>
    </source>
</evidence>
<evidence type="ECO:0000313" key="1">
    <source>
        <dbReference type="EMBL" id="OLP81817.1"/>
    </source>
</evidence>
<dbReference type="AlphaFoldDB" id="A0A1Q9CG34"/>
<accession>A0A1Q9CG34</accession>
<keyword evidence="2" id="KW-1185">Reference proteome</keyword>
<dbReference type="Proteomes" id="UP000186817">
    <property type="component" value="Unassembled WGS sequence"/>
</dbReference>
<sequence>MTYDNTVDVEFLAVLENVQTCLAYCAGSEMGALRSAPDLRPQDLEQVGVKEKRVGAAGRLLLNAALDEVRGGVLEYSCFDV</sequence>
<dbReference type="EMBL" id="LSRX01001247">
    <property type="protein sequence ID" value="OLP81817.1"/>
    <property type="molecule type" value="Genomic_DNA"/>
</dbReference>